<dbReference type="GO" id="GO:0045254">
    <property type="term" value="C:pyruvate dehydrogenase complex"/>
    <property type="evidence" value="ECO:0007669"/>
    <property type="project" value="InterPro"/>
</dbReference>
<name>A0AAX4JZ63_9TREE</name>
<evidence type="ECO:0000259" key="5">
    <source>
        <dbReference type="PROSITE" id="PS50968"/>
    </source>
</evidence>
<evidence type="ECO:0000256" key="4">
    <source>
        <dbReference type="SAM" id="MobiDB-lite"/>
    </source>
</evidence>
<dbReference type="SUPFAM" id="SSF51230">
    <property type="entry name" value="Single hybrid motif"/>
    <property type="match status" value="1"/>
</dbReference>
<dbReference type="EMBL" id="CP144104">
    <property type="protein sequence ID" value="WWC90531.1"/>
    <property type="molecule type" value="Genomic_DNA"/>
</dbReference>
<dbReference type="Gene3D" id="4.10.320.10">
    <property type="entry name" value="E3-binding domain"/>
    <property type="match status" value="1"/>
</dbReference>
<dbReference type="InterPro" id="IPR045257">
    <property type="entry name" value="E2/Pdx1"/>
</dbReference>
<dbReference type="PANTHER" id="PTHR23151">
    <property type="entry name" value="DIHYDROLIPOAMIDE ACETYL/SUCCINYL-TRANSFERASE-RELATED"/>
    <property type="match status" value="1"/>
</dbReference>
<dbReference type="AlphaFoldDB" id="A0AAX4JZ63"/>
<evidence type="ECO:0000256" key="1">
    <source>
        <dbReference type="ARBA" id="ARBA00007317"/>
    </source>
</evidence>
<evidence type="ECO:0000259" key="6">
    <source>
        <dbReference type="PROSITE" id="PS51826"/>
    </source>
</evidence>
<feature type="domain" description="Peripheral subunit-binding (PSBD)" evidence="6">
    <location>
        <begin position="197"/>
        <end position="237"/>
    </location>
</feature>
<dbReference type="InterPro" id="IPR003016">
    <property type="entry name" value="2-oxoA_DH_lipoyl-BS"/>
</dbReference>
<dbReference type="FunFam" id="2.40.50.100:FF:000010">
    <property type="entry name" value="Acetyltransferase component of pyruvate dehydrogenase complex"/>
    <property type="match status" value="1"/>
</dbReference>
<dbReference type="PANTHER" id="PTHR23151:SF82">
    <property type="entry name" value="PYRUVATE DEHYDROGENASE COMPLEX PROTEIN X COMPONENT, MITOCHONDRIAL"/>
    <property type="match status" value="1"/>
</dbReference>
<keyword evidence="3" id="KW-0809">Transit peptide</keyword>
<keyword evidence="2" id="KW-0450">Lipoyl</keyword>
<dbReference type="InterPro" id="IPR011053">
    <property type="entry name" value="Single_hybrid_motif"/>
</dbReference>
<dbReference type="RefSeq" id="XP_066077294.1">
    <property type="nucleotide sequence ID" value="XM_066221197.1"/>
</dbReference>
<accession>A0AAX4JZ63</accession>
<feature type="region of interest" description="Disordered" evidence="4">
    <location>
        <begin position="348"/>
        <end position="368"/>
    </location>
</feature>
<dbReference type="InterPro" id="IPR004167">
    <property type="entry name" value="PSBD"/>
</dbReference>
<gene>
    <name evidence="7" type="ORF">L201_005467</name>
</gene>
<dbReference type="Gene3D" id="2.40.50.100">
    <property type="match status" value="1"/>
</dbReference>
<reference evidence="7 8" key="1">
    <citation type="submission" date="2024-01" db="EMBL/GenBank/DDBJ databases">
        <title>Comparative genomics of Cryptococcus and Kwoniella reveals pathogenesis evolution and contrasting modes of karyotype evolution via chromosome fusion or intercentromeric recombination.</title>
        <authorList>
            <person name="Coelho M.A."/>
            <person name="David-Palma M."/>
            <person name="Shea T."/>
            <person name="Bowers K."/>
            <person name="McGinley-Smith S."/>
            <person name="Mohammad A.W."/>
            <person name="Gnirke A."/>
            <person name="Yurkov A.M."/>
            <person name="Nowrousian M."/>
            <person name="Sun S."/>
            <person name="Cuomo C.A."/>
            <person name="Heitman J."/>
        </authorList>
    </citation>
    <scope>NUCLEOTIDE SEQUENCE [LARGE SCALE GENOMIC DNA]</scope>
    <source>
        <strain evidence="7 8">CBS 6074</strain>
    </source>
</reference>
<evidence type="ECO:0000313" key="8">
    <source>
        <dbReference type="Proteomes" id="UP001355207"/>
    </source>
</evidence>
<dbReference type="InterPro" id="IPR000089">
    <property type="entry name" value="Biotin_lipoyl"/>
</dbReference>
<dbReference type="GO" id="GO:0006086">
    <property type="term" value="P:pyruvate decarboxylation to acetyl-CoA"/>
    <property type="evidence" value="ECO:0007669"/>
    <property type="project" value="InterPro"/>
</dbReference>
<evidence type="ECO:0008006" key="9">
    <source>
        <dbReference type="Google" id="ProtNLM"/>
    </source>
</evidence>
<dbReference type="Proteomes" id="UP001355207">
    <property type="component" value="Chromosome 7"/>
</dbReference>
<feature type="domain" description="Lipoyl-binding" evidence="5">
    <location>
        <begin position="28"/>
        <end position="104"/>
    </location>
</feature>
<dbReference type="Pfam" id="PF00364">
    <property type="entry name" value="Biotin_lipoyl"/>
    <property type="match status" value="1"/>
</dbReference>
<feature type="compositionally biased region" description="Basic and acidic residues" evidence="4">
    <location>
        <begin position="272"/>
        <end position="283"/>
    </location>
</feature>
<feature type="compositionally biased region" description="Basic and acidic residues" evidence="4">
    <location>
        <begin position="359"/>
        <end position="368"/>
    </location>
</feature>
<dbReference type="GeneID" id="91096137"/>
<dbReference type="PROSITE" id="PS50968">
    <property type="entry name" value="BIOTINYL_LIPOYL"/>
    <property type="match status" value="1"/>
</dbReference>
<evidence type="ECO:0000256" key="3">
    <source>
        <dbReference type="ARBA" id="ARBA00022946"/>
    </source>
</evidence>
<evidence type="ECO:0000256" key="2">
    <source>
        <dbReference type="ARBA" id="ARBA00022823"/>
    </source>
</evidence>
<dbReference type="InterPro" id="IPR036625">
    <property type="entry name" value="E3-bd_dom_sf"/>
</dbReference>
<evidence type="ECO:0000313" key="7">
    <source>
        <dbReference type="EMBL" id="WWC90531.1"/>
    </source>
</evidence>
<feature type="compositionally biased region" description="Basic and acidic residues" evidence="4">
    <location>
        <begin position="140"/>
        <end position="153"/>
    </location>
</feature>
<feature type="region of interest" description="Disordered" evidence="4">
    <location>
        <begin position="113"/>
        <end position="208"/>
    </location>
</feature>
<sequence>MRGSSQIKSIIRSSRTSNISLRNVRYASTSMRMPAMSPTMTEGGIASWKLKEGESFSAGDVLLEVETDKATIDVESQDDGVMGKIIVEAGASKIPVGQIIAILAEEGDDLSSISIPKDLSPPGSGSANAEASSSEQSQPKQEESKKEETKEQPKQSQASSSSSSPSSSSSSSSSNNATPQQQHEIGHGHKEIKHSKPIFPSVSRLLQESSLTTEQISKLKGTGKGGMLTKGDVLLALGKVKNAYGSAEKLNLDIMGPSGKRASENKATSPKEGADSPAKKETPLDGPALRRLILAGLSRATEPAKPIIDHAPKLPYSTDYEFDSILSPYSSLLPAPKPQLNIPSSAELAEMESKGLSGGKKDEWAGLF</sequence>
<organism evidence="7 8">
    <name type="scientific">Kwoniella dendrophila CBS 6074</name>
    <dbReference type="NCBI Taxonomy" id="1295534"/>
    <lineage>
        <taxon>Eukaryota</taxon>
        <taxon>Fungi</taxon>
        <taxon>Dikarya</taxon>
        <taxon>Basidiomycota</taxon>
        <taxon>Agaricomycotina</taxon>
        <taxon>Tremellomycetes</taxon>
        <taxon>Tremellales</taxon>
        <taxon>Cryptococcaceae</taxon>
        <taxon>Kwoniella</taxon>
    </lineage>
</organism>
<comment type="similarity">
    <text evidence="1">Belongs to the 2-oxoacid dehydrogenase family.</text>
</comment>
<dbReference type="GO" id="GO:0004742">
    <property type="term" value="F:dihydrolipoyllysine-residue acetyltransferase activity"/>
    <property type="evidence" value="ECO:0007669"/>
    <property type="project" value="TreeGrafter"/>
</dbReference>
<proteinExistence type="inferred from homology"/>
<keyword evidence="8" id="KW-1185">Reference proteome</keyword>
<feature type="compositionally biased region" description="Low complexity" evidence="4">
    <location>
        <begin position="154"/>
        <end position="174"/>
    </location>
</feature>
<dbReference type="PROSITE" id="PS00189">
    <property type="entry name" value="LIPOYL"/>
    <property type="match status" value="1"/>
</dbReference>
<protein>
    <recommendedName>
        <fullName evidence="9">Pyruvate dehydrogenase X component</fullName>
    </recommendedName>
</protein>
<dbReference type="CDD" id="cd06849">
    <property type="entry name" value="lipoyl_domain"/>
    <property type="match status" value="1"/>
</dbReference>
<feature type="region of interest" description="Disordered" evidence="4">
    <location>
        <begin position="254"/>
        <end position="285"/>
    </location>
</feature>
<dbReference type="PROSITE" id="PS51826">
    <property type="entry name" value="PSBD"/>
    <property type="match status" value="1"/>
</dbReference>